<keyword evidence="3 7" id="KW-1134">Transmembrane beta strand</keyword>
<feature type="domain" description="TonB-dependent receptor plug" evidence="8">
    <location>
        <begin position="232"/>
        <end position="343"/>
    </location>
</feature>
<proteinExistence type="inferred from homology"/>
<dbReference type="SUPFAM" id="SSF49464">
    <property type="entry name" value="Carboxypeptidase regulatory domain-like"/>
    <property type="match status" value="1"/>
</dbReference>
<evidence type="ECO:0000256" key="3">
    <source>
        <dbReference type="ARBA" id="ARBA00022452"/>
    </source>
</evidence>
<evidence type="ECO:0000256" key="6">
    <source>
        <dbReference type="ARBA" id="ARBA00023237"/>
    </source>
</evidence>
<gene>
    <name evidence="9" type="ORF">IPZ78_16500</name>
</gene>
<dbReference type="Pfam" id="PF13715">
    <property type="entry name" value="CarbopepD_reg_2"/>
    <property type="match status" value="1"/>
</dbReference>
<reference evidence="9" key="1">
    <citation type="submission" date="2020-10" db="EMBL/GenBank/DDBJ databases">
        <authorList>
            <person name="Lu T."/>
            <person name="Wang Q."/>
            <person name="Han X."/>
        </authorList>
    </citation>
    <scope>NUCLEOTIDE SEQUENCE</scope>
    <source>
        <strain evidence="9">WQ 366</strain>
    </source>
</reference>
<comment type="caution">
    <text evidence="9">The sequence shown here is derived from an EMBL/GenBank/DDBJ whole genome shotgun (WGS) entry which is preliminary data.</text>
</comment>
<dbReference type="Gene3D" id="2.40.170.20">
    <property type="entry name" value="TonB-dependent receptor, beta-barrel domain"/>
    <property type="match status" value="1"/>
</dbReference>
<name>A0ABS7Z969_9SPHI</name>
<dbReference type="InterPro" id="IPR036942">
    <property type="entry name" value="Beta-barrel_TonB_sf"/>
</dbReference>
<dbReference type="SUPFAM" id="SSF56935">
    <property type="entry name" value="Porins"/>
    <property type="match status" value="1"/>
</dbReference>
<evidence type="ECO:0000259" key="8">
    <source>
        <dbReference type="Pfam" id="PF07715"/>
    </source>
</evidence>
<dbReference type="NCBIfam" id="TIGR04057">
    <property type="entry name" value="SusC_RagA_signa"/>
    <property type="match status" value="1"/>
</dbReference>
<dbReference type="InterPro" id="IPR023996">
    <property type="entry name" value="TonB-dep_OMP_SusC/RagA"/>
</dbReference>
<accession>A0ABS7Z969</accession>
<dbReference type="InterPro" id="IPR037066">
    <property type="entry name" value="Plug_dom_sf"/>
</dbReference>
<dbReference type="InterPro" id="IPR008969">
    <property type="entry name" value="CarboxyPept-like_regulatory"/>
</dbReference>
<dbReference type="Proteomes" id="UP001165302">
    <property type="component" value="Unassembled WGS sequence"/>
</dbReference>
<comment type="subcellular location">
    <subcellularLocation>
        <location evidence="1 7">Cell outer membrane</location>
        <topology evidence="1 7">Multi-pass membrane protein</topology>
    </subcellularLocation>
</comment>
<dbReference type="EMBL" id="JADEYP010000044">
    <property type="protein sequence ID" value="MCA5006742.1"/>
    <property type="molecule type" value="Genomic_DNA"/>
</dbReference>
<keyword evidence="10" id="KW-1185">Reference proteome</keyword>
<dbReference type="InterPro" id="IPR023997">
    <property type="entry name" value="TonB-dep_OMP_SusC/RagA_CS"/>
</dbReference>
<protein>
    <submittedName>
        <fullName evidence="9">SusC/RagA family TonB-linked outer membrane protein</fullName>
    </submittedName>
</protein>
<dbReference type="RefSeq" id="WP_225555098.1">
    <property type="nucleotide sequence ID" value="NZ_JADEYP010000044.1"/>
</dbReference>
<keyword evidence="4 7" id="KW-0812">Transmembrane</keyword>
<dbReference type="Gene3D" id="2.170.130.10">
    <property type="entry name" value="TonB-dependent receptor, plug domain"/>
    <property type="match status" value="1"/>
</dbReference>
<evidence type="ECO:0000313" key="10">
    <source>
        <dbReference type="Proteomes" id="UP001165302"/>
    </source>
</evidence>
<evidence type="ECO:0000256" key="4">
    <source>
        <dbReference type="ARBA" id="ARBA00022692"/>
    </source>
</evidence>
<evidence type="ECO:0000256" key="5">
    <source>
        <dbReference type="ARBA" id="ARBA00023136"/>
    </source>
</evidence>
<comment type="similarity">
    <text evidence="7">Belongs to the TonB-dependent receptor family.</text>
</comment>
<organism evidence="9 10">
    <name type="scientific">Sphingobacterium bovistauri</name>
    <dbReference type="NCBI Taxonomy" id="2781959"/>
    <lineage>
        <taxon>Bacteria</taxon>
        <taxon>Pseudomonadati</taxon>
        <taxon>Bacteroidota</taxon>
        <taxon>Sphingobacteriia</taxon>
        <taxon>Sphingobacteriales</taxon>
        <taxon>Sphingobacteriaceae</taxon>
        <taxon>Sphingobacterium</taxon>
    </lineage>
</organism>
<evidence type="ECO:0000313" key="9">
    <source>
        <dbReference type="EMBL" id="MCA5006742.1"/>
    </source>
</evidence>
<dbReference type="InterPro" id="IPR012910">
    <property type="entry name" value="Plug_dom"/>
</dbReference>
<evidence type="ECO:0000256" key="2">
    <source>
        <dbReference type="ARBA" id="ARBA00022448"/>
    </source>
</evidence>
<keyword evidence="6 7" id="KW-0998">Cell outer membrane</keyword>
<dbReference type="NCBIfam" id="TIGR04056">
    <property type="entry name" value="OMP_RagA_SusC"/>
    <property type="match status" value="1"/>
</dbReference>
<sequence>MKIQYNSNLENNSSGSWCFRKKKKRLLLLLVTVYFLNIFNALAAQTITLNEQRTSLRTVLEKIIKQSGFDLIGDVSALKNSAPITINVKNETLSNVLKMISSNQSITLELVNNTILVSYKKRKTSGEKSLISESIGQKEYVLTGKIVDIEGKAISGASVKVVKSGLITSSNTFGNFTINVLPSDQLQITLVGHERRIVDIDSKIQLHIVLKEASSTIEEVVATGYTRINKEAFTGAAKTITRQEIEKFNNNNIFSILQALDPAFKISDNNELGSNPNALPEINIRGVASVGAYAVNAPLVILDGFEVALTTLYDMDINRIESIAILKDASSTSLYGSRGSNGVIVIETRMPKDGKFTVTYDAKPSITKADLSDYNMMNAKEKLEYEKLAGIYDVTDFNSADAWDQMTQEMYDNLYAQRQNAIASGVDTYWLSQPIKSTISVNHSIRMEGGANDVRYSIEGNYNDFKGIMKESGRTRGGAGFNLIYRIPNKITFNNRATYQYTKAYESPYGSFQRYVQMNPYERIHDDNGNLNVRYAELGPFYTFGPTTYNPLYDATLGFRDDSRTHFISNNMSIDWMISQSFRVKIRGVLSRSINDKDKYTSPYHSSFFGITDQSRKGQYQITNGNETQFNSNLTLEYNKNINKHQIFSSLIGEIRADDLNNKSYFVTGFNDDRFISPSLALQYAANSVPLTESNPIRSVSLLGSINYSYDNRYNLSGTLTSDGSSLFGQENRFGTFWSLGASYNLHNEKWFENKYVNRFRVFGNVGTNGSQNFNGDMLNTAYRFLSGSYYYNQYSSIYVNQGNPNVRWPVVEQISVGTSLGLFRDLIGLDFNYYEKTTNNMISDITVAPSFGFAGNSFVQNLGKVSNTGFEINTNFRLYQNLVNEFSWYVAIGAVQNKSILLEISNELRQYNESLIVRDASGNIRTPSTYYEEGVSLNTIRGVRSLGIDPANGRELFRDRDGNVTYVWNALDQERIGDGEAKLFGNISSTINYKRLSVQLIGNYSLGQDIYNETLVNKVENNSPFENADKRVLEDRWKTPGDLTKYKSISDQSPTQVSSRFVQSEKRLVLTTINVNYDFSKSIISRYNLERLRFNFSTNDALRLSNIRMERGIDYPFARTYNFGVLVQF</sequence>
<dbReference type="InterPro" id="IPR039426">
    <property type="entry name" value="TonB-dep_rcpt-like"/>
</dbReference>
<keyword evidence="5 7" id="KW-0472">Membrane</keyword>
<evidence type="ECO:0000256" key="7">
    <source>
        <dbReference type="PROSITE-ProRule" id="PRU01360"/>
    </source>
</evidence>
<dbReference type="PROSITE" id="PS52016">
    <property type="entry name" value="TONB_DEPENDENT_REC_3"/>
    <property type="match status" value="1"/>
</dbReference>
<dbReference type="Pfam" id="PF07715">
    <property type="entry name" value="Plug"/>
    <property type="match status" value="1"/>
</dbReference>
<keyword evidence="2 7" id="KW-0813">Transport</keyword>
<evidence type="ECO:0000256" key="1">
    <source>
        <dbReference type="ARBA" id="ARBA00004571"/>
    </source>
</evidence>